<dbReference type="Gene3D" id="3.10.450.50">
    <property type="match status" value="1"/>
</dbReference>
<dbReference type="SUPFAM" id="SSF54427">
    <property type="entry name" value="NTF2-like"/>
    <property type="match status" value="1"/>
</dbReference>
<evidence type="ECO:0000313" key="2">
    <source>
        <dbReference type="EMBL" id="VEU33828.1"/>
    </source>
</evidence>
<evidence type="ECO:0000256" key="1">
    <source>
        <dbReference type="SAM" id="SignalP"/>
    </source>
</evidence>
<dbReference type="EMBL" id="CAACVS010000010">
    <property type="protein sequence ID" value="VEU33828.1"/>
    <property type="molecule type" value="Genomic_DNA"/>
</dbReference>
<protein>
    <submittedName>
        <fullName evidence="2">Uncharacterized protein</fullName>
    </submittedName>
</protein>
<proteinExistence type="predicted"/>
<feature type="signal peptide" evidence="1">
    <location>
        <begin position="1"/>
        <end position="17"/>
    </location>
</feature>
<feature type="chain" id="PRO_5019086222" evidence="1">
    <location>
        <begin position="18"/>
        <end position="270"/>
    </location>
</feature>
<gene>
    <name evidence="2" type="ORF">PSNMU_V1.4_AUG-EV-PASAV3_0005180</name>
</gene>
<organism evidence="2 3">
    <name type="scientific">Pseudo-nitzschia multistriata</name>
    <dbReference type="NCBI Taxonomy" id="183589"/>
    <lineage>
        <taxon>Eukaryota</taxon>
        <taxon>Sar</taxon>
        <taxon>Stramenopiles</taxon>
        <taxon>Ochrophyta</taxon>
        <taxon>Bacillariophyta</taxon>
        <taxon>Bacillariophyceae</taxon>
        <taxon>Bacillariophycidae</taxon>
        <taxon>Bacillariales</taxon>
        <taxon>Bacillariaceae</taxon>
        <taxon>Pseudo-nitzschia</taxon>
    </lineage>
</organism>
<accession>A0A448YVM6</accession>
<name>A0A448YVM6_9STRA</name>
<reference evidence="2 3" key="1">
    <citation type="submission" date="2019-01" db="EMBL/GenBank/DDBJ databases">
        <authorList>
            <person name="Ferrante I. M."/>
        </authorList>
    </citation>
    <scope>NUCLEOTIDE SEQUENCE [LARGE SCALE GENOMIC DNA]</scope>
    <source>
        <strain evidence="2 3">B856</strain>
    </source>
</reference>
<dbReference type="AlphaFoldDB" id="A0A448YVM6"/>
<dbReference type="InterPro" id="IPR032710">
    <property type="entry name" value="NTF2-like_dom_sf"/>
</dbReference>
<dbReference type="OrthoDB" id="39925at2759"/>
<evidence type="ECO:0000313" key="3">
    <source>
        <dbReference type="Proteomes" id="UP000291116"/>
    </source>
</evidence>
<keyword evidence="3" id="KW-1185">Reference proteome</keyword>
<sequence>MKGLAVLIPLLPILASGFGSQSTRIGTGGVGRLSIHRSVALFSSVDEDEENWLDYLKWGGQEPGFDVLERAKEFTSEPAFLAFRLRDIPEDYYSEDYVFRGPVVGPINRRDLVETNAAFLLNEAFPDLQRNPFGHCIDPENPFRVLYFDRWKGTNTGELKMFFLPPTNKKSISPVTPFSVTFAPDGKVIYETVTTAVDRFEGNTKGKVAVFGLLETAGIPLDNSIGNPLLIFSQKLNRFLGLMTAQTQSKAENVPSWWKSRAVGAEPNDR</sequence>
<dbReference type="Proteomes" id="UP000291116">
    <property type="component" value="Unassembled WGS sequence"/>
</dbReference>
<keyword evidence="1" id="KW-0732">Signal</keyword>